<organism evidence="1 2">
    <name type="scientific">Paenibacillus oenotherae</name>
    <dbReference type="NCBI Taxonomy" id="1435645"/>
    <lineage>
        <taxon>Bacteria</taxon>
        <taxon>Bacillati</taxon>
        <taxon>Bacillota</taxon>
        <taxon>Bacilli</taxon>
        <taxon>Bacillales</taxon>
        <taxon>Paenibacillaceae</taxon>
        <taxon>Paenibacillus</taxon>
    </lineage>
</organism>
<proteinExistence type="predicted"/>
<name>A0ABS7D3K0_9BACL</name>
<comment type="caution">
    <text evidence="1">The sequence shown here is derived from an EMBL/GenBank/DDBJ whole genome shotgun (WGS) entry which is preliminary data.</text>
</comment>
<sequence>MANESLQFIANHQRLIRRPVL</sequence>
<keyword evidence="2" id="KW-1185">Reference proteome</keyword>
<dbReference type="EMBL" id="JAHZIJ010000001">
    <property type="protein sequence ID" value="MBW7473753.1"/>
    <property type="molecule type" value="Genomic_DNA"/>
</dbReference>
<evidence type="ECO:0000313" key="2">
    <source>
        <dbReference type="Proteomes" id="UP000812277"/>
    </source>
</evidence>
<protein>
    <submittedName>
        <fullName evidence="1">Uncharacterized protein</fullName>
    </submittedName>
</protein>
<evidence type="ECO:0000313" key="1">
    <source>
        <dbReference type="EMBL" id="MBW7473753.1"/>
    </source>
</evidence>
<gene>
    <name evidence="1" type="ORF">K0T92_03215</name>
</gene>
<reference evidence="1 2" key="1">
    <citation type="submission" date="2021-07" db="EMBL/GenBank/DDBJ databases">
        <title>Paenibacillus radiodurans sp. nov., isolated from the southeastern edge of Tengger Desert.</title>
        <authorList>
            <person name="Zhang G."/>
        </authorList>
    </citation>
    <scope>NUCLEOTIDE SEQUENCE [LARGE SCALE GENOMIC DNA]</scope>
    <source>
        <strain evidence="1 2">DT7-4</strain>
    </source>
</reference>
<dbReference type="Proteomes" id="UP000812277">
    <property type="component" value="Unassembled WGS sequence"/>
</dbReference>
<accession>A0ABS7D3K0</accession>